<keyword evidence="4" id="KW-1185">Reference proteome</keyword>
<proteinExistence type="predicted"/>
<evidence type="ECO:0000313" key="3">
    <source>
        <dbReference type="EMBL" id="KAK9916500.1"/>
    </source>
</evidence>
<comment type="caution">
    <text evidence="3">The sequence shown here is derived from an EMBL/GenBank/DDBJ whole genome shotgun (WGS) entry which is preliminary data.</text>
</comment>
<dbReference type="EMBL" id="JALJOT010000003">
    <property type="protein sequence ID" value="KAK9916500.1"/>
    <property type="molecule type" value="Genomic_DNA"/>
</dbReference>
<feature type="compositionally biased region" description="Basic and acidic residues" evidence="1">
    <location>
        <begin position="68"/>
        <end position="81"/>
    </location>
</feature>
<dbReference type="InterPro" id="IPR015877">
    <property type="entry name" value="MAT1_centre"/>
</dbReference>
<feature type="region of interest" description="Disordered" evidence="1">
    <location>
        <begin position="68"/>
        <end position="150"/>
    </location>
</feature>
<dbReference type="Pfam" id="PF06391">
    <property type="entry name" value="MAT1"/>
    <property type="match status" value="1"/>
</dbReference>
<gene>
    <name evidence="3" type="ORF">WJX75_003422</name>
</gene>
<evidence type="ECO:0000256" key="1">
    <source>
        <dbReference type="SAM" id="MobiDB-lite"/>
    </source>
</evidence>
<evidence type="ECO:0000313" key="4">
    <source>
        <dbReference type="Proteomes" id="UP001491310"/>
    </source>
</evidence>
<dbReference type="PANTHER" id="PTHR12683:SF13">
    <property type="entry name" value="CDK-ACTIVATING KINASE ASSEMBLY FACTOR MAT1"/>
    <property type="match status" value="1"/>
</dbReference>
<sequence>MSVQKEKRIRDRVEGIYNKQEKEFASKSEYDDYLEEREDIVYNLTEGQDVEEMEAKIAAYQRENRDNILQNDARKAEEARTRAQRGSGITKAGSAAAASAFDPSQQPDEATKYSATAVMPAAPPPVQPAPRQSFPSGTGLSGNDPGLRERIARASGWDPKFQQDRLLQEAYSTIFLKPLPSPGQLV</sequence>
<evidence type="ECO:0000259" key="2">
    <source>
        <dbReference type="Pfam" id="PF06391"/>
    </source>
</evidence>
<organism evidence="3 4">
    <name type="scientific">Coccomyxa subellipsoidea</name>
    <dbReference type="NCBI Taxonomy" id="248742"/>
    <lineage>
        <taxon>Eukaryota</taxon>
        <taxon>Viridiplantae</taxon>
        <taxon>Chlorophyta</taxon>
        <taxon>core chlorophytes</taxon>
        <taxon>Trebouxiophyceae</taxon>
        <taxon>Trebouxiophyceae incertae sedis</taxon>
        <taxon>Coccomyxaceae</taxon>
        <taxon>Coccomyxa</taxon>
    </lineage>
</organism>
<name>A0ABR2YXP5_9CHLO</name>
<dbReference type="Proteomes" id="UP001491310">
    <property type="component" value="Unassembled WGS sequence"/>
</dbReference>
<dbReference type="PANTHER" id="PTHR12683">
    <property type="entry name" value="CDK-ACTIVATING KINASE ASSEMBLY FACTOR MAT1"/>
    <property type="match status" value="1"/>
</dbReference>
<reference evidence="3 4" key="1">
    <citation type="journal article" date="2024" name="Nat. Commun.">
        <title>Phylogenomics reveals the evolutionary origins of lichenization in chlorophyte algae.</title>
        <authorList>
            <person name="Puginier C."/>
            <person name="Libourel C."/>
            <person name="Otte J."/>
            <person name="Skaloud P."/>
            <person name="Haon M."/>
            <person name="Grisel S."/>
            <person name="Petersen M."/>
            <person name="Berrin J.G."/>
            <person name="Delaux P.M."/>
            <person name="Dal Grande F."/>
            <person name="Keller J."/>
        </authorList>
    </citation>
    <scope>NUCLEOTIDE SEQUENCE [LARGE SCALE GENOMIC DNA]</scope>
    <source>
        <strain evidence="3 4">SAG 216-7</strain>
    </source>
</reference>
<protein>
    <recommendedName>
        <fullName evidence="2">MAT1 centre domain-containing protein</fullName>
    </recommendedName>
</protein>
<feature type="domain" description="MAT1 centre" evidence="2">
    <location>
        <begin position="2"/>
        <end position="83"/>
    </location>
</feature>
<accession>A0ABR2YXP5</accession>